<dbReference type="GO" id="GO:0005829">
    <property type="term" value="C:cytosol"/>
    <property type="evidence" value="ECO:0007669"/>
    <property type="project" value="TreeGrafter"/>
</dbReference>
<evidence type="ECO:0000256" key="1">
    <source>
        <dbReference type="ARBA" id="ARBA00004496"/>
    </source>
</evidence>
<accession>A0A1H3L250</accession>
<evidence type="ECO:0000256" key="5">
    <source>
        <dbReference type="ARBA" id="ARBA00022840"/>
    </source>
</evidence>
<comment type="similarity">
    <text evidence="2">Belongs to the PhoH family.</text>
</comment>
<dbReference type="OrthoDB" id="9805148at2"/>
<dbReference type="InterPro" id="IPR051451">
    <property type="entry name" value="PhoH2-like"/>
</dbReference>
<comment type="subcellular location">
    <subcellularLocation>
        <location evidence="1">Cytoplasm</location>
    </subcellularLocation>
</comment>
<dbReference type="Gene3D" id="3.40.50.300">
    <property type="entry name" value="P-loop containing nucleotide triphosphate hydrolases"/>
    <property type="match status" value="1"/>
</dbReference>
<gene>
    <name evidence="8" type="ORF">SAMN05444004_10248</name>
</gene>
<dbReference type="InterPro" id="IPR003714">
    <property type="entry name" value="PhoH"/>
</dbReference>
<keyword evidence="9" id="KW-1185">Reference proteome</keyword>
<proteinExistence type="inferred from homology"/>
<evidence type="ECO:0000313" key="9">
    <source>
        <dbReference type="Proteomes" id="UP000198914"/>
    </source>
</evidence>
<dbReference type="GO" id="GO:0005524">
    <property type="term" value="F:ATP binding"/>
    <property type="evidence" value="ECO:0007669"/>
    <property type="project" value="UniProtKB-KW"/>
</dbReference>
<keyword evidence="5" id="KW-0067">ATP-binding</keyword>
<dbReference type="RefSeq" id="WP_092642192.1">
    <property type="nucleotide sequence ID" value="NZ_FNPX01000002.1"/>
</dbReference>
<dbReference type="Proteomes" id="UP000198914">
    <property type="component" value="Unassembled WGS sequence"/>
</dbReference>
<evidence type="ECO:0000256" key="3">
    <source>
        <dbReference type="ARBA" id="ARBA00022490"/>
    </source>
</evidence>
<sequence length="352" mass="38910">METPTKKEACLPTLLDPEEKIAVQLDFPDNRLMIDMVGPNGAHLAQIEQLMGVQIVHRGNALVVHGEAASDAERVLNALYARLEAGKDVSMGVIDGLIRLRAEEDVEGTREGDQTEMFPGPALEIRTRKKTMEPRTEAQKAYTRALLENELTFGIGPAGTGKTYIAVAVAVSKFITGEVDRIILTRPAVEAGEKLGFLPGTQDEKVDPYMQPLYDALNDFLPGNQLQKLREDKRVEIAPLAFMRGRTLSNAFVILDEAQNATTMQMKMFLTRLGQGSRMAITGDRSQVDLPRGVQSGLRDAEKILEGVDGISFNYFTATDVVRHPLVAKIITAYEAEDNRREAERAAPREYK</sequence>
<dbReference type="InterPro" id="IPR027417">
    <property type="entry name" value="P-loop_NTPase"/>
</dbReference>
<dbReference type="SUPFAM" id="SSF52540">
    <property type="entry name" value="P-loop containing nucleoside triphosphate hydrolases"/>
    <property type="match status" value="1"/>
</dbReference>
<feature type="domain" description="PhoH-like protein" evidence="7">
    <location>
        <begin position="132"/>
        <end position="335"/>
    </location>
</feature>
<dbReference type="PANTHER" id="PTHR30473">
    <property type="entry name" value="PROTEIN PHOH"/>
    <property type="match status" value="1"/>
</dbReference>
<dbReference type="AlphaFoldDB" id="A0A1H3L250"/>
<evidence type="ECO:0000256" key="6">
    <source>
        <dbReference type="ARBA" id="ARBA00039970"/>
    </source>
</evidence>
<dbReference type="EMBL" id="FNPX01000002">
    <property type="protein sequence ID" value="SDY57965.1"/>
    <property type="molecule type" value="Genomic_DNA"/>
</dbReference>
<dbReference type="STRING" id="1244108.SAMN05444004_10248"/>
<name>A0A1H3L250_9RHOB</name>
<dbReference type="PANTHER" id="PTHR30473:SF1">
    <property type="entry name" value="PHOH-LIKE PROTEIN"/>
    <property type="match status" value="1"/>
</dbReference>
<keyword evidence="3" id="KW-0963">Cytoplasm</keyword>
<organism evidence="8 9">
    <name type="scientific">Jannaschia faecimaris</name>
    <dbReference type="NCBI Taxonomy" id="1244108"/>
    <lineage>
        <taxon>Bacteria</taxon>
        <taxon>Pseudomonadati</taxon>
        <taxon>Pseudomonadota</taxon>
        <taxon>Alphaproteobacteria</taxon>
        <taxon>Rhodobacterales</taxon>
        <taxon>Roseobacteraceae</taxon>
        <taxon>Jannaschia</taxon>
    </lineage>
</organism>
<evidence type="ECO:0000256" key="2">
    <source>
        <dbReference type="ARBA" id="ARBA00010393"/>
    </source>
</evidence>
<evidence type="ECO:0000256" key="4">
    <source>
        <dbReference type="ARBA" id="ARBA00022741"/>
    </source>
</evidence>
<protein>
    <recommendedName>
        <fullName evidence="6">PhoH-like protein</fullName>
    </recommendedName>
</protein>
<dbReference type="Pfam" id="PF02562">
    <property type="entry name" value="PhoH"/>
    <property type="match status" value="1"/>
</dbReference>
<evidence type="ECO:0000259" key="7">
    <source>
        <dbReference type="Pfam" id="PF02562"/>
    </source>
</evidence>
<evidence type="ECO:0000313" key="8">
    <source>
        <dbReference type="EMBL" id="SDY57965.1"/>
    </source>
</evidence>
<dbReference type="FunFam" id="3.40.50.300:FF:000013">
    <property type="entry name" value="PhoH family ATPase"/>
    <property type="match status" value="1"/>
</dbReference>
<keyword evidence="4" id="KW-0547">Nucleotide-binding</keyword>
<reference evidence="9" key="1">
    <citation type="submission" date="2016-10" db="EMBL/GenBank/DDBJ databases">
        <authorList>
            <person name="Varghese N."/>
            <person name="Submissions S."/>
        </authorList>
    </citation>
    <scope>NUCLEOTIDE SEQUENCE [LARGE SCALE GENOMIC DNA]</scope>
    <source>
        <strain evidence="9">DSM 100420</strain>
    </source>
</reference>